<protein>
    <submittedName>
        <fullName evidence="14">Hemoglobin/transferrin/lactoferrin receptor protein</fullName>
    </submittedName>
</protein>
<keyword evidence="8 14" id="KW-0675">Receptor</keyword>
<keyword evidence="9 10" id="KW-0998">Cell outer membrane</keyword>
<dbReference type="PROSITE" id="PS01156">
    <property type="entry name" value="TONB_DEPENDENT_REC_2"/>
    <property type="match status" value="1"/>
</dbReference>
<accession>A0A1I4WV50</accession>
<keyword evidence="5" id="KW-0732">Signal</keyword>
<sequence>MKQVIITLFCLCSFMGFSQVTKDSVNAVELNELVVSARRFAQPKKKMTQQLETLSKKQIEFQNFQTSSDALANSGTLAVQKSQQGGGSPIIRGFESSRILLLVDGIRMNNLIYRAGHLQNIITVDKNMLDNIDVLFGPSSTVYGSDAMGGAIFLQTKNPRLLDENDNKKFSGNVLSSYSTVNEGKSGHFDFNYAGNRWASLTSFSYNEFGDLRMGKNKNGNNAFFGERPFYVVTNNEVDTQVANTNKYIQKFSGYSQYDFMQKVVFKQNESTKHQLNIQYSTTSDIPRYDRLTDTNTSGKLRSAVWNYGPQDRFLSAYKLVKKDIFGSTTLNLNASYQKVEESRITRSFGSANQTSRIEKVNVYALTSDFKTKIGNGDLVYGADFYYDDLQSKGIRKNILTGAESVTDSRYPDGKNNTLRAEAFAYFNNDITDLTTFNTSFRGGYTQLNSEANTNFFKLPYTTVKQESFTYSGAIGIAHNPSKNLKLAFNLASAFRVPNIDDLAKIFESIPGRVIVPNQNIKPEQSVTADMGITFWEGKRFQLENTFFYTRLYDAIVTSPFELNGQNSLIYEGQLSQIYANQNQGKGEIVGLSTSLKWYLFPKLLLYGNFNYTNGRVENNSGRFPLDHIAPTYGKVGLSYEADKWMVDTYVLYNGKKRLKEYSPSGEDNLQYAPANGMPAWETYNLKGAYKLINNLTLFSGIENLLDTQYRTFASGINAGGRNFYLGGKYTF</sequence>
<dbReference type="PANTHER" id="PTHR30069:SF29">
    <property type="entry name" value="HEMOGLOBIN AND HEMOGLOBIN-HAPTOGLOBIN-BINDING PROTEIN 1-RELATED"/>
    <property type="match status" value="1"/>
</dbReference>
<dbReference type="InterPro" id="IPR036942">
    <property type="entry name" value="Beta-barrel_TonB_sf"/>
</dbReference>
<evidence type="ECO:0000313" key="15">
    <source>
        <dbReference type="Proteomes" id="UP000182961"/>
    </source>
</evidence>
<dbReference type="EMBL" id="FOUT01000007">
    <property type="protein sequence ID" value="SFN17694.1"/>
    <property type="molecule type" value="Genomic_DNA"/>
</dbReference>
<dbReference type="AlphaFoldDB" id="A0A1I4WV50"/>
<keyword evidence="15" id="KW-1185">Reference proteome</keyword>
<keyword evidence="6 11" id="KW-0798">TonB box</keyword>
<evidence type="ECO:0000313" key="14">
    <source>
        <dbReference type="EMBL" id="SFN17694.1"/>
    </source>
</evidence>
<keyword evidence="3 10" id="KW-1134">Transmembrane beta strand</keyword>
<keyword evidence="2 10" id="KW-0813">Transport</keyword>
<dbReference type="Proteomes" id="UP000182961">
    <property type="component" value="Unassembled WGS sequence"/>
</dbReference>
<comment type="subcellular location">
    <subcellularLocation>
        <location evidence="1 10">Cell outer membrane</location>
        <topology evidence="1 10">Multi-pass membrane protein</topology>
    </subcellularLocation>
</comment>
<feature type="domain" description="TonB-dependent receptor-like beta-barrel" evidence="12">
    <location>
        <begin position="269"/>
        <end position="705"/>
    </location>
</feature>
<evidence type="ECO:0000256" key="1">
    <source>
        <dbReference type="ARBA" id="ARBA00004571"/>
    </source>
</evidence>
<keyword evidence="7 10" id="KW-0472">Membrane</keyword>
<evidence type="ECO:0000256" key="10">
    <source>
        <dbReference type="PROSITE-ProRule" id="PRU01360"/>
    </source>
</evidence>
<keyword evidence="4 10" id="KW-0812">Transmembrane</keyword>
<feature type="domain" description="TonB-dependent receptor plug" evidence="13">
    <location>
        <begin position="44"/>
        <end position="151"/>
    </location>
</feature>
<evidence type="ECO:0000256" key="7">
    <source>
        <dbReference type="ARBA" id="ARBA00023136"/>
    </source>
</evidence>
<evidence type="ECO:0000256" key="6">
    <source>
        <dbReference type="ARBA" id="ARBA00023077"/>
    </source>
</evidence>
<evidence type="ECO:0000256" key="8">
    <source>
        <dbReference type="ARBA" id="ARBA00023170"/>
    </source>
</evidence>
<dbReference type="GO" id="GO:0015344">
    <property type="term" value="F:siderophore uptake transmembrane transporter activity"/>
    <property type="evidence" value="ECO:0007669"/>
    <property type="project" value="TreeGrafter"/>
</dbReference>
<dbReference type="RefSeq" id="WP_024980793.1">
    <property type="nucleotide sequence ID" value="NZ_CBCRUM010000022.1"/>
</dbReference>
<reference evidence="15" key="1">
    <citation type="submission" date="2016-10" db="EMBL/GenBank/DDBJ databases">
        <authorList>
            <person name="Varghese N."/>
            <person name="Submissions S."/>
        </authorList>
    </citation>
    <scope>NUCLEOTIDE SEQUENCE [LARGE SCALE GENOMIC DNA]</scope>
    <source>
        <strain evidence="15">DSM 4002</strain>
    </source>
</reference>
<dbReference type="InterPro" id="IPR012910">
    <property type="entry name" value="Plug_dom"/>
</dbReference>
<name>A0A1I4WV50_9FLAO</name>
<comment type="similarity">
    <text evidence="10 11">Belongs to the TonB-dependent receptor family.</text>
</comment>
<dbReference type="InterPro" id="IPR037066">
    <property type="entry name" value="Plug_dom_sf"/>
</dbReference>
<evidence type="ECO:0000259" key="13">
    <source>
        <dbReference type="Pfam" id="PF07715"/>
    </source>
</evidence>
<evidence type="ECO:0000256" key="2">
    <source>
        <dbReference type="ARBA" id="ARBA00022448"/>
    </source>
</evidence>
<dbReference type="Pfam" id="PF00593">
    <property type="entry name" value="TonB_dep_Rec_b-barrel"/>
    <property type="match status" value="1"/>
</dbReference>
<evidence type="ECO:0000256" key="5">
    <source>
        <dbReference type="ARBA" id="ARBA00022729"/>
    </source>
</evidence>
<evidence type="ECO:0000256" key="4">
    <source>
        <dbReference type="ARBA" id="ARBA00022692"/>
    </source>
</evidence>
<dbReference type="InterPro" id="IPR039426">
    <property type="entry name" value="TonB-dep_rcpt-like"/>
</dbReference>
<dbReference type="eggNOG" id="COG4771">
    <property type="taxonomic scope" value="Bacteria"/>
</dbReference>
<organism evidence="14 15">
    <name type="scientific">Flavobacterium succinicans</name>
    <dbReference type="NCBI Taxonomy" id="29536"/>
    <lineage>
        <taxon>Bacteria</taxon>
        <taxon>Pseudomonadati</taxon>
        <taxon>Bacteroidota</taxon>
        <taxon>Flavobacteriia</taxon>
        <taxon>Flavobacteriales</taxon>
        <taxon>Flavobacteriaceae</taxon>
        <taxon>Flavobacterium</taxon>
    </lineage>
</organism>
<evidence type="ECO:0000256" key="11">
    <source>
        <dbReference type="RuleBase" id="RU003357"/>
    </source>
</evidence>
<evidence type="ECO:0000256" key="3">
    <source>
        <dbReference type="ARBA" id="ARBA00022452"/>
    </source>
</evidence>
<dbReference type="PANTHER" id="PTHR30069">
    <property type="entry name" value="TONB-DEPENDENT OUTER MEMBRANE RECEPTOR"/>
    <property type="match status" value="1"/>
</dbReference>
<proteinExistence type="inferred from homology"/>
<dbReference type="GO" id="GO:0044718">
    <property type="term" value="P:siderophore transmembrane transport"/>
    <property type="evidence" value="ECO:0007669"/>
    <property type="project" value="TreeGrafter"/>
</dbReference>
<dbReference type="PROSITE" id="PS52016">
    <property type="entry name" value="TONB_DEPENDENT_REC_3"/>
    <property type="match status" value="1"/>
</dbReference>
<evidence type="ECO:0000259" key="12">
    <source>
        <dbReference type="Pfam" id="PF00593"/>
    </source>
</evidence>
<dbReference type="Gene3D" id="2.170.130.10">
    <property type="entry name" value="TonB-dependent receptor, plug domain"/>
    <property type="match status" value="1"/>
</dbReference>
<dbReference type="SUPFAM" id="SSF56935">
    <property type="entry name" value="Porins"/>
    <property type="match status" value="1"/>
</dbReference>
<dbReference type="InterPro" id="IPR010917">
    <property type="entry name" value="TonB_rcpt_CS"/>
</dbReference>
<evidence type="ECO:0000256" key="9">
    <source>
        <dbReference type="ARBA" id="ARBA00023237"/>
    </source>
</evidence>
<dbReference type="Gene3D" id="2.40.170.20">
    <property type="entry name" value="TonB-dependent receptor, beta-barrel domain"/>
    <property type="match status" value="1"/>
</dbReference>
<gene>
    <name evidence="14" type="ORF">SAMN05444143_107142</name>
</gene>
<dbReference type="Pfam" id="PF07715">
    <property type="entry name" value="Plug"/>
    <property type="match status" value="1"/>
</dbReference>
<dbReference type="GO" id="GO:0009279">
    <property type="term" value="C:cell outer membrane"/>
    <property type="evidence" value="ECO:0007669"/>
    <property type="project" value="UniProtKB-SubCell"/>
</dbReference>
<dbReference type="InterPro" id="IPR000531">
    <property type="entry name" value="Beta-barrel_TonB"/>
</dbReference>